<sequence>MSETDNRLHRLFERYIANTCTREELEELLAAVKQWPANDALRLAMEQHWRNSRDTAGIPDAEAKLEHLLTSTRPSTDQQEQENLTPVIPVRRAYRWRYAAAAVVAVGLGAMGYFYLQRSPTPSAIVQHNILKQDVPPGGNKAMLTLADGSTVALDSASGHVMQQGNTSIHLQNGRLQYDVNGASDAASLNTLTTPRGGQYQLVLPDGSKVWLNAASRLKYPTAFIGKERVVELEGQGYFEIAKKAGQPFKVRVHNLEVLALGTSFDIMAYDDERTMNATLLDGAVKVSVNKETTLLKPGQQAAVIRGADAIAVNKVNTEQVIAWKNGYFSFVDADIHTIMRQLSRWYDVEVSYADGMPQGLFSGEIGKGLTLAQALETLEQARVHFKIEHDRHIVILPE</sequence>
<dbReference type="EMBL" id="FUZZ01000004">
    <property type="protein sequence ID" value="SKD09125.1"/>
    <property type="molecule type" value="Genomic_DNA"/>
</dbReference>
<dbReference type="Gene3D" id="2.60.120.1440">
    <property type="match status" value="1"/>
</dbReference>
<evidence type="ECO:0000259" key="2">
    <source>
        <dbReference type="Pfam" id="PF04773"/>
    </source>
</evidence>
<dbReference type="RefSeq" id="WP_079472266.1">
    <property type="nucleotide sequence ID" value="NZ_FUZZ01000004.1"/>
</dbReference>
<feature type="domain" description="Protein FecR C-terminal" evidence="3">
    <location>
        <begin position="328"/>
        <end position="395"/>
    </location>
</feature>
<dbReference type="InterPro" id="IPR032508">
    <property type="entry name" value="FecR_C"/>
</dbReference>
<evidence type="ECO:0000313" key="4">
    <source>
        <dbReference type="EMBL" id="SKD09125.1"/>
    </source>
</evidence>
<keyword evidence="1" id="KW-1133">Transmembrane helix</keyword>
<dbReference type="Gene3D" id="3.55.50.30">
    <property type="match status" value="1"/>
</dbReference>
<accession>A0A1T5P8P2</accession>
<feature type="transmembrane region" description="Helical" evidence="1">
    <location>
        <begin position="98"/>
        <end position="116"/>
    </location>
</feature>
<dbReference type="GO" id="GO:0016989">
    <property type="term" value="F:sigma factor antagonist activity"/>
    <property type="evidence" value="ECO:0007669"/>
    <property type="project" value="TreeGrafter"/>
</dbReference>
<keyword evidence="5" id="KW-1185">Reference proteome</keyword>
<gene>
    <name evidence="4" type="ORF">SAMN05660461_5006</name>
</gene>
<evidence type="ECO:0000259" key="3">
    <source>
        <dbReference type="Pfam" id="PF16344"/>
    </source>
</evidence>
<dbReference type="AlphaFoldDB" id="A0A1T5P8P2"/>
<dbReference type="PANTHER" id="PTHR30273">
    <property type="entry name" value="PERIPLASMIC SIGNAL SENSOR AND SIGMA FACTOR ACTIVATOR FECR-RELATED"/>
    <property type="match status" value="1"/>
</dbReference>
<protein>
    <submittedName>
        <fullName evidence="4">FecR family protein</fullName>
    </submittedName>
</protein>
<feature type="domain" description="FecR protein" evidence="2">
    <location>
        <begin position="191"/>
        <end position="286"/>
    </location>
</feature>
<name>A0A1T5P8P2_9BACT</name>
<dbReference type="InterPro" id="IPR006860">
    <property type="entry name" value="FecR"/>
</dbReference>
<dbReference type="STRING" id="393003.SAMN05660461_5006"/>
<dbReference type="PANTHER" id="PTHR30273:SF2">
    <property type="entry name" value="PROTEIN FECR"/>
    <property type="match status" value="1"/>
</dbReference>
<evidence type="ECO:0000313" key="5">
    <source>
        <dbReference type="Proteomes" id="UP000190166"/>
    </source>
</evidence>
<organism evidence="4 5">
    <name type="scientific">Chitinophaga ginsengisegetis</name>
    <dbReference type="NCBI Taxonomy" id="393003"/>
    <lineage>
        <taxon>Bacteria</taxon>
        <taxon>Pseudomonadati</taxon>
        <taxon>Bacteroidota</taxon>
        <taxon>Chitinophagia</taxon>
        <taxon>Chitinophagales</taxon>
        <taxon>Chitinophagaceae</taxon>
        <taxon>Chitinophaga</taxon>
    </lineage>
</organism>
<proteinExistence type="predicted"/>
<dbReference type="Pfam" id="PF04773">
    <property type="entry name" value="FecR"/>
    <property type="match status" value="1"/>
</dbReference>
<reference evidence="4 5" key="1">
    <citation type="submission" date="2017-02" db="EMBL/GenBank/DDBJ databases">
        <authorList>
            <person name="Peterson S.W."/>
        </authorList>
    </citation>
    <scope>NUCLEOTIDE SEQUENCE [LARGE SCALE GENOMIC DNA]</scope>
    <source>
        <strain evidence="4 5">DSM 18108</strain>
    </source>
</reference>
<dbReference type="Proteomes" id="UP000190166">
    <property type="component" value="Unassembled WGS sequence"/>
</dbReference>
<keyword evidence="1" id="KW-0812">Transmembrane</keyword>
<dbReference type="Pfam" id="PF16344">
    <property type="entry name" value="FecR_C"/>
    <property type="match status" value="1"/>
</dbReference>
<keyword evidence="1" id="KW-0472">Membrane</keyword>
<evidence type="ECO:0000256" key="1">
    <source>
        <dbReference type="SAM" id="Phobius"/>
    </source>
</evidence>
<dbReference type="InterPro" id="IPR012373">
    <property type="entry name" value="Ferrdict_sens_TM"/>
</dbReference>